<dbReference type="Proteomes" id="UP000008022">
    <property type="component" value="Unassembled WGS sequence"/>
</dbReference>
<dbReference type="Gramene" id="ORUFI03G16690.1">
    <property type="protein sequence ID" value="ORUFI03G16690.1"/>
    <property type="gene ID" value="ORUFI03G16690"/>
</dbReference>
<feature type="region of interest" description="Disordered" evidence="1">
    <location>
        <begin position="326"/>
        <end position="352"/>
    </location>
</feature>
<reference evidence="2" key="2">
    <citation type="submission" date="2015-06" db="UniProtKB">
        <authorList>
            <consortium name="EnsemblPlants"/>
        </authorList>
    </citation>
    <scope>IDENTIFICATION</scope>
</reference>
<evidence type="ECO:0000313" key="3">
    <source>
        <dbReference type="Proteomes" id="UP000008022"/>
    </source>
</evidence>
<feature type="region of interest" description="Disordered" evidence="1">
    <location>
        <begin position="224"/>
        <end position="274"/>
    </location>
</feature>
<evidence type="ECO:0000256" key="1">
    <source>
        <dbReference type="SAM" id="MobiDB-lite"/>
    </source>
</evidence>
<feature type="region of interest" description="Disordered" evidence="1">
    <location>
        <begin position="51"/>
        <end position="83"/>
    </location>
</feature>
<name>A0A0E0NUJ7_ORYRU</name>
<evidence type="ECO:0000313" key="2">
    <source>
        <dbReference type="EnsemblPlants" id="ORUFI03G16690.1"/>
    </source>
</evidence>
<keyword evidence="3" id="KW-1185">Reference proteome</keyword>
<sequence>MIHTISSEQQKDILKSDARRLVEGPAAAHDVVYAVLRSSVRTAMVVRPKAAANGGRGVERRHGGGGSRKIWRPPPSPTGSRPEVFVESPRMSTFGGDQGGIGGGRQVARARTAGKKAQTPASSDAASTSCKLLSFSALSHRAGELLRQGQWRRRRPKRRGNELPGDTEVGDAERSVWTTTRLSLTRLHGGVRRQTARPLLSLSGPDGGDLDGGMAARMARGHRRWRLPPPTPLRSDGLSVGSSSRRSPRDLVFLADDERRHGRPHGGRRRPEPRDLVFLSKPGEAAAHWIKATAARLDAALTSSSSPSPRFPHRAGELLRRGRWRRHGSKRRGDELPGDIEVGGTERETATRSTLERARGDGELEACPPQRELQAFPLPRASEESRFLAWERAAQQGRGATRHVGEIPSWHNKATLHLGAL</sequence>
<accession>A0A0E0NUJ7</accession>
<reference evidence="3" key="1">
    <citation type="submission" date="2013-06" db="EMBL/GenBank/DDBJ databases">
        <authorList>
            <person name="Zhao Q."/>
        </authorList>
    </citation>
    <scope>NUCLEOTIDE SEQUENCE</scope>
    <source>
        <strain evidence="3">cv. W1943</strain>
    </source>
</reference>
<protein>
    <submittedName>
        <fullName evidence="2">Uncharacterized protein</fullName>
    </submittedName>
</protein>
<dbReference type="AlphaFoldDB" id="A0A0E0NUJ7"/>
<dbReference type="EnsemblPlants" id="ORUFI03G16690.1">
    <property type="protein sequence ID" value="ORUFI03G16690.1"/>
    <property type="gene ID" value="ORUFI03G16690"/>
</dbReference>
<dbReference type="HOGENOM" id="CLU_652809_0_0_1"/>
<proteinExistence type="predicted"/>
<feature type="region of interest" description="Disordered" evidence="1">
    <location>
        <begin position="148"/>
        <end position="172"/>
    </location>
</feature>
<organism evidence="2 3">
    <name type="scientific">Oryza rufipogon</name>
    <name type="common">Brownbeard rice</name>
    <name type="synonym">Asian wild rice</name>
    <dbReference type="NCBI Taxonomy" id="4529"/>
    <lineage>
        <taxon>Eukaryota</taxon>
        <taxon>Viridiplantae</taxon>
        <taxon>Streptophyta</taxon>
        <taxon>Embryophyta</taxon>
        <taxon>Tracheophyta</taxon>
        <taxon>Spermatophyta</taxon>
        <taxon>Magnoliopsida</taxon>
        <taxon>Liliopsida</taxon>
        <taxon>Poales</taxon>
        <taxon>Poaceae</taxon>
        <taxon>BOP clade</taxon>
        <taxon>Oryzoideae</taxon>
        <taxon>Oryzeae</taxon>
        <taxon>Oryzinae</taxon>
        <taxon>Oryza</taxon>
    </lineage>
</organism>